<accession>A0A6J3MBU7</accession>
<dbReference type="RefSeq" id="XP_033462389.1">
    <property type="nucleotide sequence ID" value="XM_033607423.1"/>
</dbReference>
<reference evidence="2" key="3">
    <citation type="submission" date="2025-08" db="UniProtKB">
        <authorList>
            <consortium name="RefSeq"/>
        </authorList>
    </citation>
    <scope>IDENTIFICATION</scope>
    <source>
        <strain evidence="2">CBS 342.82</strain>
    </source>
</reference>
<dbReference type="OrthoDB" id="5272500at2759"/>
<dbReference type="GeneID" id="54365223"/>
<dbReference type="Proteomes" id="UP000504637">
    <property type="component" value="Unplaced"/>
</dbReference>
<reference evidence="2" key="1">
    <citation type="submission" date="2020-01" db="EMBL/GenBank/DDBJ databases">
        <authorList>
            <consortium name="DOE Joint Genome Institute"/>
            <person name="Haridas S."/>
            <person name="Albert R."/>
            <person name="Binder M."/>
            <person name="Bloem J."/>
            <person name="Labutti K."/>
            <person name="Salamov A."/>
            <person name="Andreopoulos B."/>
            <person name="Baker S.E."/>
            <person name="Barry K."/>
            <person name="Bills G."/>
            <person name="Bluhm B.H."/>
            <person name="Cannon C."/>
            <person name="Castanera R."/>
            <person name="Culley D.E."/>
            <person name="Daum C."/>
            <person name="Ezra D."/>
            <person name="Gonzalez J.B."/>
            <person name="Henrissat B."/>
            <person name="Kuo A."/>
            <person name="Liang C."/>
            <person name="Lipzen A."/>
            <person name="Lutzoni F."/>
            <person name="Magnuson J."/>
            <person name="Mondo S."/>
            <person name="Nolan M."/>
            <person name="Ohm R."/>
            <person name="Pangilinan J."/>
            <person name="Park H.-J."/>
            <person name="Ramirez L."/>
            <person name="Alfaro M."/>
            <person name="Sun H."/>
            <person name="Tritt A."/>
            <person name="Yoshinaga Y."/>
            <person name="Zwiers L.-H."/>
            <person name="Turgeon B.G."/>
            <person name="Goodwin S.B."/>
            <person name="Spatafora J.W."/>
            <person name="Crous P.W."/>
            <person name="Grigoriev I.V."/>
        </authorList>
    </citation>
    <scope>NUCLEOTIDE SEQUENCE</scope>
    <source>
        <strain evidence="2">CBS 342.82</strain>
    </source>
</reference>
<name>A0A6J3MBU7_9PEZI</name>
<protein>
    <submittedName>
        <fullName evidence="2">Uncharacterized protein</fullName>
    </submittedName>
</protein>
<evidence type="ECO:0000313" key="2">
    <source>
        <dbReference type="RefSeq" id="XP_033462389.1"/>
    </source>
</evidence>
<reference evidence="2" key="2">
    <citation type="submission" date="2020-04" db="EMBL/GenBank/DDBJ databases">
        <authorList>
            <consortium name="NCBI Genome Project"/>
        </authorList>
    </citation>
    <scope>NUCLEOTIDE SEQUENCE</scope>
    <source>
        <strain evidence="2">CBS 342.82</strain>
    </source>
</reference>
<organism evidence="2">
    <name type="scientific">Dissoconium aciculare CBS 342.82</name>
    <dbReference type="NCBI Taxonomy" id="1314786"/>
    <lineage>
        <taxon>Eukaryota</taxon>
        <taxon>Fungi</taxon>
        <taxon>Dikarya</taxon>
        <taxon>Ascomycota</taxon>
        <taxon>Pezizomycotina</taxon>
        <taxon>Dothideomycetes</taxon>
        <taxon>Dothideomycetidae</taxon>
        <taxon>Mycosphaerellales</taxon>
        <taxon>Dissoconiaceae</taxon>
        <taxon>Dissoconium</taxon>
    </lineage>
</organism>
<proteinExistence type="predicted"/>
<gene>
    <name evidence="2" type="ORF">K489DRAFT_408027</name>
</gene>
<keyword evidence="1" id="KW-1185">Reference proteome</keyword>
<evidence type="ECO:0000313" key="1">
    <source>
        <dbReference type="Proteomes" id="UP000504637"/>
    </source>
</evidence>
<dbReference type="AlphaFoldDB" id="A0A6J3MBU7"/>
<sequence length="310" mass="34822">MLSPTALCLLRAEDVQLLSQSEGFNFLRRHLSDNFDYGFCANHSTYDHDTQAHWLMVRDILHALLVPVVELFDKAVRVATQATKASRPEDLEFAYVGDARAAFIWLQCFLSSKQEQDWCSTRGCPACVANHSFESEFNVRLLYAACLLSDAHHSDGNEALCLPNLIFFSARLRHALAKDELFGNDFFDRLHDKANATLDGVEDLIQQVYRIDGLLSQPTSPAVNGEVSDACNILLPLGKQPMMKLKRSKMAKRQMKLKAEADYWIEEVLTKCWDALHPVTDQPVLKPSPYLLDAPVKPCALVSVSELAPK</sequence>